<dbReference type="InterPro" id="IPR036865">
    <property type="entry name" value="CRAL-TRIO_dom_sf"/>
</dbReference>
<feature type="non-terminal residue" evidence="2">
    <location>
        <position position="1"/>
    </location>
</feature>
<organism evidence="2 3">
    <name type="scientific">Thalictrum thalictroides</name>
    <name type="common">Rue-anemone</name>
    <name type="synonym">Anemone thalictroides</name>
    <dbReference type="NCBI Taxonomy" id="46969"/>
    <lineage>
        <taxon>Eukaryota</taxon>
        <taxon>Viridiplantae</taxon>
        <taxon>Streptophyta</taxon>
        <taxon>Embryophyta</taxon>
        <taxon>Tracheophyta</taxon>
        <taxon>Spermatophyta</taxon>
        <taxon>Magnoliopsida</taxon>
        <taxon>Ranunculales</taxon>
        <taxon>Ranunculaceae</taxon>
        <taxon>Thalictroideae</taxon>
        <taxon>Thalictrum</taxon>
    </lineage>
</organism>
<dbReference type="EMBL" id="JABWDY010001719">
    <property type="protein sequence ID" value="KAF5207201.1"/>
    <property type="molecule type" value="Genomic_DNA"/>
</dbReference>
<feature type="non-terminal residue" evidence="2">
    <location>
        <position position="72"/>
    </location>
</feature>
<accession>A0A7J6XBM6</accession>
<proteinExistence type="predicted"/>
<gene>
    <name evidence="2" type="ORF">FRX31_003212</name>
</gene>
<dbReference type="CDD" id="cd00170">
    <property type="entry name" value="SEC14"/>
    <property type="match status" value="1"/>
</dbReference>
<keyword evidence="3" id="KW-1185">Reference proteome</keyword>
<protein>
    <submittedName>
        <fullName evidence="2">Patellin-5</fullName>
    </submittedName>
</protein>
<dbReference type="SUPFAM" id="SSF52087">
    <property type="entry name" value="CRAL/TRIO domain"/>
    <property type="match status" value="1"/>
</dbReference>
<comment type="caution">
    <text evidence="2">The sequence shown here is derived from an EMBL/GenBank/DDBJ whole genome shotgun (WGS) entry which is preliminary data.</text>
</comment>
<dbReference type="InterPro" id="IPR001251">
    <property type="entry name" value="CRAL-TRIO_dom"/>
</dbReference>
<reference evidence="2 3" key="1">
    <citation type="submission" date="2020-06" db="EMBL/GenBank/DDBJ databases">
        <title>Transcriptomic and genomic resources for Thalictrum thalictroides and T. hernandezii: Facilitating candidate gene discovery in an emerging model plant lineage.</title>
        <authorList>
            <person name="Arias T."/>
            <person name="Riano-Pachon D.M."/>
            <person name="Di Stilio V.S."/>
        </authorList>
    </citation>
    <scope>NUCLEOTIDE SEQUENCE [LARGE SCALE GENOMIC DNA]</scope>
    <source>
        <strain evidence="3">cv. WT478/WT964</strain>
        <tissue evidence="2">Leaves</tissue>
    </source>
</reference>
<evidence type="ECO:0000313" key="3">
    <source>
        <dbReference type="Proteomes" id="UP000554482"/>
    </source>
</evidence>
<dbReference type="Proteomes" id="UP000554482">
    <property type="component" value="Unassembled WGS sequence"/>
</dbReference>
<dbReference type="OrthoDB" id="1434354at2759"/>
<dbReference type="PANTHER" id="PTHR46277:SF3">
    <property type="entry name" value="BINDING PROTEIN, PUTATIVE-RELATED"/>
    <property type="match status" value="1"/>
</dbReference>
<dbReference type="AlphaFoldDB" id="A0A7J6XBM6"/>
<dbReference type="PANTHER" id="PTHR46277">
    <property type="entry name" value="OS03G0850700 PROTEIN"/>
    <property type="match status" value="1"/>
</dbReference>
<sequence>ICCVYSREDVFKEKFTAIADVQGWGYSNCDIRAYLDCYPERLGKLFLVHVPYIFMTAWKIIYPFVDNNTKNK</sequence>
<dbReference type="Gene3D" id="3.40.525.10">
    <property type="entry name" value="CRAL-TRIO lipid binding domain"/>
    <property type="match status" value="1"/>
</dbReference>
<evidence type="ECO:0000313" key="2">
    <source>
        <dbReference type="EMBL" id="KAF5207201.1"/>
    </source>
</evidence>
<dbReference type="Pfam" id="PF00650">
    <property type="entry name" value="CRAL_TRIO"/>
    <property type="match status" value="1"/>
</dbReference>
<evidence type="ECO:0000259" key="1">
    <source>
        <dbReference type="PROSITE" id="PS50191"/>
    </source>
</evidence>
<name>A0A7J6XBM6_THATH</name>
<feature type="domain" description="CRAL-TRIO" evidence="1">
    <location>
        <begin position="1"/>
        <end position="72"/>
    </location>
</feature>
<dbReference type="PROSITE" id="PS50191">
    <property type="entry name" value="CRAL_TRIO"/>
    <property type="match status" value="1"/>
</dbReference>